<dbReference type="Proteomes" id="UP000466442">
    <property type="component" value="Unassembled WGS sequence"/>
</dbReference>
<protein>
    <submittedName>
        <fullName evidence="2">Uncharacterized protein</fullName>
    </submittedName>
</protein>
<reference evidence="2" key="1">
    <citation type="journal article" date="2021" name="Mol. Ecol. Resour.">
        <title>Apolygus lucorum genome provides insights into omnivorousness and mesophyll feeding.</title>
        <authorList>
            <person name="Liu Y."/>
            <person name="Liu H."/>
            <person name="Wang H."/>
            <person name="Huang T."/>
            <person name="Liu B."/>
            <person name="Yang B."/>
            <person name="Yin L."/>
            <person name="Li B."/>
            <person name="Zhang Y."/>
            <person name="Zhang S."/>
            <person name="Jiang F."/>
            <person name="Zhang X."/>
            <person name="Ren Y."/>
            <person name="Wang B."/>
            <person name="Wang S."/>
            <person name="Lu Y."/>
            <person name="Wu K."/>
            <person name="Fan W."/>
            <person name="Wang G."/>
        </authorList>
    </citation>
    <scope>NUCLEOTIDE SEQUENCE</scope>
    <source>
        <strain evidence="2">12Hb</strain>
    </source>
</reference>
<name>A0A8S9XVY1_APOLU</name>
<feature type="compositionally biased region" description="Polar residues" evidence="1">
    <location>
        <begin position="261"/>
        <end position="284"/>
    </location>
</feature>
<feature type="region of interest" description="Disordered" evidence="1">
    <location>
        <begin position="254"/>
        <end position="286"/>
    </location>
</feature>
<sequence>MMAEDDELYLPLLRKFRNPLILGKKKTKWDKYKDMYHMLSKFKGCCAVLISVRGLIAQTTFSNKVTADYINFYFWGMVVKTRKDLRDLDQEDDLICMRMSTSYYECTVTVGGVFEESDFMILVTQNTAESLKRPIYNLKKLVVQGTPPCDFPVQTEDPVPSMRKAIIEMAERTQDSNFSPYERKKIAFLSAAEKGAMSFAASEKASTMSLSLDASKRTIMVSQSFTGREEQSFSTKATSKSRVSQLSSYSGSMVSYNSSGDGTKSCTKYSVTGESKSGSRQVASQREKKYQLLRKEKFDWIKIDKDDQMTPPEVAPLYERTTSEESSDEDDDIGYWRKLPEKTFSIFGADGTVIQDEVTIGFKPCSGEQFPPRKWTNKKAKKEMVFKRRQTPTSDQLEKKTD</sequence>
<proteinExistence type="predicted"/>
<dbReference type="SUPFAM" id="SSF103196">
    <property type="entry name" value="Roadblock/LC7 domain"/>
    <property type="match status" value="1"/>
</dbReference>
<evidence type="ECO:0000313" key="3">
    <source>
        <dbReference type="Proteomes" id="UP000466442"/>
    </source>
</evidence>
<accession>A0A8S9XVY1</accession>
<dbReference type="OrthoDB" id="9985637at2759"/>
<dbReference type="EMBL" id="WIXP02000003">
    <property type="protein sequence ID" value="KAF6213077.1"/>
    <property type="molecule type" value="Genomic_DNA"/>
</dbReference>
<dbReference type="AlphaFoldDB" id="A0A8S9XVY1"/>
<keyword evidence="3" id="KW-1185">Reference proteome</keyword>
<gene>
    <name evidence="2" type="ORF">GE061_010791</name>
</gene>
<comment type="caution">
    <text evidence="2">The sequence shown here is derived from an EMBL/GenBank/DDBJ whole genome shotgun (WGS) entry which is preliminary data.</text>
</comment>
<feature type="region of interest" description="Disordered" evidence="1">
    <location>
        <begin position="365"/>
        <end position="402"/>
    </location>
</feature>
<evidence type="ECO:0000313" key="2">
    <source>
        <dbReference type="EMBL" id="KAF6213077.1"/>
    </source>
</evidence>
<dbReference type="Gene3D" id="3.30.450.30">
    <property type="entry name" value="Dynein light chain 2a, cytoplasmic"/>
    <property type="match status" value="1"/>
</dbReference>
<evidence type="ECO:0000256" key="1">
    <source>
        <dbReference type="SAM" id="MobiDB-lite"/>
    </source>
</evidence>
<organism evidence="2 3">
    <name type="scientific">Apolygus lucorum</name>
    <name type="common">Small green plant bug</name>
    <name type="synonym">Lygocoris lucorum</name>
    <dbReference type="NCBI Taxonomy" id="248454"/>
    <lineage>
        <taxon>Eukaryota</taxon>
        <taxon>Metazoa</taxon>
        <taxon>Ecdysozoa</taxon>
        <taxon>Arthropoda</taxon>
        <taxon>Hexapoda</taxon>
        <taxon>Insecta</taxon>
        <taxon>Pterygota</taxon>
        <taxon>Neoptera</taxon>
        <taxon>Paraneoptera</taxon>
        <taxon>Hemiptera</taxon>
        <taxon>Heteroptera</taxon>
        <taxon>Panheteroptera</taxon>
        <taxon>Cimicomorpha</taxon>
        <taxon>Miridae</taxon>
        <taxon>Mirini</taxon>
        <taxon>Apolygus</taxon>
    </lineage>
</organism>